<evidence type="ECO:0000256" key="1">
    <source>
        <dbReference type="ARBA" id="ARBA00004613"/>
    </source>
</evidence>
<proteinExistence type="predicted"/>
<dbReference type="InterPro" id="IPR007671">
    <property type="entry name" value="Selenoprotein-P_N"/>
</dbReference>
<protein>
    <submittedName>
        <fullName evidence="9">Selenoprotein P-like</fullName>
    </submittedName>
</protein>
<keyword evidence="4" id="KW-0712">Selenocysteine</keyword>
<dbReference type="OrthoDB" id="6134775at2759"/>
<organism evidence="8 9">
    <name type="scientific">Actinia tenebrosa</name>
    <name type="common">Australian red waratah sea anemone</name>
    <dbReference type="NCBI Taxonomy" id="6105"/>
    <lineage>
        <taxon>Eukaryota</taxon>
        <taxon>Metazoa</taxon>
        <taxon>Cnidaria</taxon>
        <taxon>Anthozoa</taxon>
        <taxon>Hexacorallia</taxon>
        <taxon>Actiniaria</taxon>
        <taxon>Actiniidae</taxon>
        <taxon>Actinia</taxon>
    </lineage>
</organism>
<dbReference type="GeneID" id="116301265"/>
<dbReference type="InterPro" id="IPR037941">
    <property type="entry name" value="SeP"/>
</dbReference>
<dbReference type="GO" id="GO:0005576">
    <property type="term" value="C:extracellular region"/>
    <property type="evidence" value="ECO:0007669"/>
    <property type="project" value="UniProtKB-SubCell"/>
</dbReference>
<dbReference type="Pfam" id="PF04592">
    <property type="entry name" value="SelP_N"/>
    <property type="match status" value="1"/>
</dbReference>
<evidence type="ECO:0000313" key="9">
    <source>
        <dbReference type="RefSeq" id="XP_031566158.1"/>
    </source>
</evidence>
<feature type="compositionally biased region" description="Low complexity" evidence="6">
    <location>
        <begin position="116"/>
        <end position="130"/>
    </location>
</feature>
<keyword evidence="8" id="KW-1185">Reference proteome</keyword>
<evidence type="ECO:0000256" key="2">
    <source>
        <dbReference type="ARBA" id="ARBA00022525"/>
    </source>
</evidence>
<dbReference type="GO" id="GO:0008430">
    <property type="term" value="F:selenium binding"/>
    <property type="evidence" value="ECO:0007669"/>
    <property type="project" value="InterPro"/>
</dbReference>
<dbReference type="InParanoid" id="A0A6P8IHY5"/>
<evidence type="ECO:0000256" key="3">
    <source>
        <dbReference type="ARBA" id="ARBA00022729"/>
    </source>
</evidence>
<feature type="region of interest" description="Disordered" evidence="6">
    <location>
        <begin position="116"/>
        <end position="138"/>
    </location>
</feature>
<dbReference type="RefSeq" id="XP_031566158.1">
    <property type="nucleotide sequence ID" value="XM_031710298.1"/>
</dbReference>
<name>A0A6P8IHY5_ACTTE</name>
<evidence type="ECO:0000256" key="5">
    <source>
        <dbReference type="ARBA" id="ARBA00023180"/>
    </source>
</evidence>
<accession>A0A6P8IHY5</accession>
<dbReference type="Proteomes" id="UP000515163">
    <property type="component" value="Unplaced"/>
</dbReference>
<reference evidence="9" key="1">
    <citation type="submission" date="2025-08" db="UniProtKB">
        <authorList>
            <consortium name="RefSeq"/>
        </authorList>
    </citation>
    <scope>IDENTIFICATION</scope>
    <source>
        <tissue evidence="9">Tentacle</tissue>
    </source>
</reference>
<evidence type="ECO:0000256" key="6">
    <source>
        <dbReference type="SAM" id="MobiDB-lite"/>
    </source>
</evidence>
<evidence type="ECO:0000259" key="7">
    <source>
        <dbReference type="Pfam" id="PF04592"/>
    </source>
</evidence>
<dbReference type="GO" id="GO:0001887">
    <property type="term" value="P:selenium compound metabolic process"/>
    <property type="evidence" value="ECO:0007669"/>
    <property type="project" value="TreeGrafter"/>
</dbReference>
<dbReference type="PANTHER" id="PTHR10105:SF2">
    <property type="entry name" value="AGAP003297-PA"/>
    <property type="match status" value="1"/>
</dbReference>
<keyword evidence="5" id="KW-0325">Glycoprotein</keyword>
<sequence length="138" mass="15838">MRRNLKRYQRSYGIKGISFMILNGRNAASSINKLTKLVSIPVYQEPQNKTYWEALDGKKDDILLYDRCGRLSSHIRMPKSNMRYPHVWNNLFTASGNQVCGKCTRVSRAKTTMATTRTTQQSTTPVTLETKVPPRTRP</sequence>
<evidence type="ECO:0000313" key="8">
    <source>
        <dbReference type="Proteomes" id="UP000515163"/>
    </source>
</evidence>
<dbReference type="PANTHER" id="PTHR10105">
    <property type="entry name" value="SELENOPROTEIN P"/>
    <property type="match status" value="1"/>
</dbReference>
<gene>
    <name evidence="9" type="primary">LOC116301265</name>
</gene>
<dbReference type="AlphaFoldDB" id="A0A6P8IHY5"/>
<dbReference type="KEGG" id="aten:116301265"/>
<comment type="subcellular location">
    <subcellularLocation>
        <location evidence="1">Secreted</location>
    </subcellularLocation>
</comment>
<feature type="domain" description="Selenoprotein P N-terminal" evidence="7">
    <location>
        <begin position="10"/>
        <end position="126"/>
    </location>
</feature>
<keyword evidence="2" id="KW-0964">Secreted</keyword>
<evidence type="ECO:0000256" key="4">
    <source>
        <dbReference type="ARBA" id="ARBA00022933"/>
    </source>
</evidence>
<keyword evidence="3" id="KW-0732">Signal</keyword>